<organism evidence="2">
    <name type="scientific">Amphimedon queenslandica</name>
    <name type="common">Sponge</name>
    <dbReference type="NCBI Taxonomy" id="400682"/>
    <lineage>
        <taxon>Eukaryota</taxon>
        <taxon>Metazoa</taxon>
        <taxon>Porifera</taxon>
        <taxon>Demospongiae</taxon>
        <taxon>Heteroscleromorpha</taxon>
        <taxon>Haplosclerida</taxon>
        <taxon>Niphatidae</taxon>
        <taxon>Amphimedon</taxon>
    </lineage>
</organism>
<protein>
    <submittedName>
        <fullName evidence="2">Uncharacterized protein</fullName>
    </submittedName>
</protein>
<dbReference type="AlphaFoldDB" id="A0A1X7UCF3"/>
<proteinExistence type="predicted"/>
<dbReference type="InParanoid" id="A0A1X7UCF3"/>
<keyword evidence="1" id="KW-1133">Transmembrane helix</keyword>
<keyword evidence="1" id="KW-0812">Transmembrane</keyword>
<dbReference type="EnsemblMetazoa" id="Aqu2.1.25452_001">
    <property type="protein sequence ID" value="Aqu2.1.25452_001"/>
    <property type="gene ID" value="Aqu2.1.25452"/>
</dbReference>
<reference evidence="2" key="1">
    <citation type="submission" date="2017-05" db="UniProtKB">
        <authorList>
            <consortium name="EnsemblMetazoa"/>
        </authorList>
    </citation>
    <scope>IDENTIFICATION</scope>
</reference>
<keyword evidence="1" id="KW-0472">Membrane</keyword>
<evidence type="ECO:0000256" key="1">
    <source>
        <dbReference type="SAM" id="Phobius"/>
    </source>
</evidence>
<sequence>LPGSTPLKMEVYEVNKHKENDYDVPMQDLSKEDDNQGYFNSNYNYKYQHAGSFVESKSGRVLLVIIIVIILLSFGILMGLAIATLYEIGKVQSCDSMNGAVLGAVSSTTSNNNNNDNDNHNDNNPICSCSELVYEMRFMQGQLNQVLNKTVACAVDDNSEILNATETLLKATGDSAQKLINIVNTLSNLQDTSTSTAG</sequence>
<feature type="transmembrane region" description="Helical" evidence="1">
    <location>
        <begin position="61"/>
        <end position="86"/>
    </location>
</feature>
<accession>A0A1X7UCF3</accession>
<name>A0A1X7UCF3_AMPQE</name>
<evidence type="ECO:0000313" key="2">
    <source>
        <dbReference type="EnsemblMetazoa" id="Aqu2.1.25452_001"/>
    </source>
</evidence>
<dbReference type="OrthoDB" id="5971203at2759"/>